<feature type="signal peptide" evidence="1">
    <location>
        <begin position="1"/>
        <end position="19"/>
    </location>
</feature>
<reference evidence="3" key="1">
    <citation type="submission" date="2024-02" db="UniProtKB">
        <authorList>
            <consortium name="WormBaseParasite"/>
        </authorList>
    </citation>
    <scope>IDENTIFICATION</scope>
</reference>
<evidence type="ECO:0000313" key="3">
    <source>
        <dbReference type="WBParaSite" id="MBELARI_LOCUS710"/>
    </source>
</evidence>
<protein>
    <submittedName>
        <fullName evidence="3">Uncharacterized protein</fullName>
    </submittedName>
</protein>
<proteinExistence type="predicted"/>
<feature type="chain" id="PRO_5041958905" evidence="1">
    <location>
        <begin position="20"/>
        <end position="100"/>
    </location>
</feature>
<name>A0AAF3JAT3_9BILA</name>
<dbReference type="Proteomes" id="UP000887575">
    <property type="component" value="Unassembled WGS sequence"/>
</dbReference>
<organism evidence="2 3">
    <name type="scientific">Mesorhabditis belari</name>
    <dbReference type="NCBI Taxonomy" id="2138241"/>
    <lineage>
        <taxon>Eukaryota</taxon>
        <taxon>Metazoa</taxon>
        <taxon>Ecdysozoa</taxon>
        <taxon>Nematoda</taxon>
        <taxon>Chromadorea</taxon>
        <taxon>Rhabditida</taxon>
        <taxon>Rhabditina</taxon>
        <taxon>Rhabditomorpha</taxon>
        <taxon>Rhabditoidea</taxon>
        <taxon>Rhabditidae</taxon>
        <taxon>Mesorhabditinae</taxon>
        <taxon>Mesorhabditis</taxon>
    </lineage>
</organism>
<dbReference type="AlphaFoldDB" id="A0AAF3JAT3"/>
<accession>A0AAF3JAT3</accession>
<keyword evidence="1" id="KW-0732">Signal</keyword>
<sequence>MSLKYFLLLLVILFHQVLSNEANEERMRAKRSVARVLTFFTDPAPCQTEKGACVQLMCDQCCKDCNPCDENIHEWIHGVWASRVLNEQTETFTSLWLKAG</sequence>
<evidence type="ECO:0000256" key="1">
    <source>
        <dbReference type="SAM" id="SignalP"/>
    </source>
</evidence>
<dbReference type="WBParaSite" id="MBELARI_LOCUS710">
    <property type="protein sequence ID" value="MBELARI_LOCUS710"/>
    <property type="gene ID" value="MBELARI_LOCUS710"/>
</dbReference>
<evidence type="ECO:0000313" key="2">
    <source>
        <dbReference type="Proteomes" id="UP000887575"/>
    </source>
</evidence>
<keyword evidence="2" id="KW-1185">Reference proteome</keyword>